<reference evidence="3" key="1">
    <citation type="submission" date="2016-10" db="EMBL/GenBank/DDBJ databases">
        <authorList>
            <person name="Varghese N."/>
            <person name="Submissions S."/>
        </authorList>
    </citation>
    <scope>NUCLEOTIDE SEQUENCE [LARGE SCALE GENOMIC DNA]</scope>
    <source>
        <strain evidence="3">CGMCC 1.10218</strain>
    </source>
</reference>
<dbReference type="InterPro" id="IPR010982">
    <property type="entry name" value="Lambda_DNA-bd_dom_sf"/>
</dbReference>
<dbReference type="GO" id="GO:0003677">
    <property type="term" value="F:DNA binding"/>
    <property type="evidence" value="ECO:0007669"/>
    <property type="project" value="UniProtKB-KW"/>
</dbReference>
<evidence type="ECO:0000313" key="2">
    <source>
        <dbReference type="EMBL" id="SEJ79496.1"/>
    </source>
</evidence>
<dbReference type="STRING" id="856736.SAMN04488058_11910"/>
<evidence type="ECO:0000313" key="3">
    <source>
        <dbReference type="Proteomes" id="UP000199223"/>
    </source>
</evidence>
<sequence length="150" mass="15888">MTKMQIEASSGNVFADLGIAEPEEALIQADLALAIGRHIAGQGWTQTHAARVLGVQQSDVSNIVRGRLKGFSIERLVRLLGKLGQSVRVVVADRPQAATPAGAAPVPDHEGGDCLEVSQQAYSAQVSRRPANIPFPRPLPAFALPHVKEG</sequence>
<dbReference type="EMBL" id="FNZA01000019">
    <property type="protein sequence ID" value="SEJ79496.1"/>
    <property type="molecule type" value="Genomic_DNA"/>
</dbReference>
<feature type="domain" description="HTH cro/C1-type" evidence="1">
    <location>
        <begin position="42"/>
        <end position="90"/>
    </location>
</feature>
<dbReference type="Pfam" id="PF13744">
    <property type="entry name" value="HTH_37"/>
    <property type="match status" value="1"/>
</dbReference>
<proteinExistence type="predicted"/>
<dbReference type="OrthoDB" id="129377at2"/>
<name>A0A1H7BQL1_9DEIO</name>
<dbReference type="Proteomes" id="UP000199223">
    <property type="component" value="Unassembled WGS sequence"/>
</dbReference>
<dbReference type="PROSITE" id="PS50943">
    <property type="entry name" value="HTH_CROC1"/>
    <property type="match status" value="1"/>
</dbReference>
<evidence type="ECO:0000259" key="1">
    <source>
        <dbReference type="PROSITE" id="PS50943"/>
    </source>
</evidence>
<dbReference type="InterPro" id="IPR001387">
    <property type="entry name" value="Cro/C1-type_HTH"/>
</dbReference>
<dbReference type="CDD" id="cd00093">
    <property type="entry name" value="HTH_XRE"/>
    <property type="match status" value="1"/>
</dbReference>
<dbReference type="Gene3D" id="1.10.260.40">
    <property type="entry name" value="lambda repressor-like DNA-binding domains"/>
    <property type="match status" value="1"/>
</dbReference>
<accession>A0A1H7BQL1</accession>
<dbReference type="InterPro" id="IPR039554">
    <property type="entry name" value="HigA2-like_HTH"/>
</dbReference>
<keyword evidence="3" id="KW-1185">Reference proteome</keyword>
<protein>
    <submittedName>
        <fullName evidence="2">Predicted DNA-binding protein, contains XRE-type HTH domain</fullName>
    </submittedName>
</protein>
<dbReference type="AlphaFoldDB" id="A0A1H7BQL1"/>
<gene>
    <name evidence="2" type="ORF">SAMN04488058_11910</name>
</gene>
<keyword evidence="2" id="KW-0238">DNA-binding</keyword>
<dbReference type="SUPFAM" id="SSF47413">
    <property type="entry name" value="lambda repressor-like DNA-binding domains"/>
    <property type="match status" value="1"/>
</dbReference>
<organism evidence="2 3">
    <name type="scientific">Deinococcus reticulitermitis</name>
    <dbReference type="NCBI Taxonomy" id="856736"/>
    <lineage>
        <taxon>Bacteria</taxon>
        <taxon>Thermotogati</taxon>
        <taxon>Deinococcota</taxon>
        <taxon>Deinococci</taxon>
        <taxon>Deinococcales</taxon>
        <taxon>Deinococcaceae</taxon>
        <taxon>Deinococcus</taxon>
    </lineage>
</organism>
<dbReference type="RefSeq" id="WP_092265420.1">
    <property type="nucleotide sequence ID" value="NZ_FNZA01000019.1"/>
</dbReference>